<evidence type="ECO:0000256" key="1">
    <source>
        <dbReference type="SAM" id="MobiDB-lite"/>
    </source>
</evidence>
<evidence type="ECO:0000313" key="3">
    <source>
        <dbReference type="Proteomes" id="UP000038802"/>
    </source>
</evidence>
<organism evidence="2 3">
    <name type="scientific">Mycobacterium tuberculosis</name>
    <dbReference type="NCBI Taxonomy" id="1773"/>
    <lineage>
        <taxon>Bacteria</taxon>
        <taxon>Bacillati</taxon>
        <taxon>Actinomycetota</taxon>
        <taxon>Actinomycetes</taxon>
        <taxon>Mycobacteriales</taxon>
        <taxon>Mycobacteriaceae</taxon>
        <taxon>Mycobacterium</taxon>
        <taxon>Mycobacterium tuberculosis complex</taxon>
    </lineage>
</organism>
<accession>A0A0U0SDS6</accession>
<dbReference type="AlphaFoldDB" id="A0A0U0SDS6"/>
<feature type="compositionally biased region" description="Low complexity" evidence="1">
    <location>
        <begin position="46"/>
        <end position="59"/>
    </location>
</feature>
<gene>
    <name evidence="2" type="ORF">ERS007703_04134</name>
</gene>
<reference evidence="3" key="1">
    <citation type="submission" date="2015-03" db="EMBL/GenBank/DDBJ databases">
        <authorList>
            <consortium name="Pathogen Informatics"/>
        </authorList>
    </citation>
    <scope>NUCLEOTIDE SEQUENCE [LARGE SCALE GENOMIC DNA]</scope>
    <source>
        <strain evidence="3">K00500041</strain>
    </source>
</reference>
<feature type="region of interest" description="Disordered" evidence="1">
    <location>
        <begin position="42"/>
        <end position="69"/>
    </location>
</feature>
<evidence type="ECO:0000313" key="2">
    <source>
        <dbReference type="EMBL" id="COW73783.1"/>
    </source>
</evidence>
<proteinExistence type="predicted"/>
<dbReference type="Proteomes" id="UP000038802">
    <property type="component" value="Unassembled WGS sequence"/>
</dbReference>
<dbReference type="EMBL" id="CSAE01000670">
    <property type="protein sequence ID" value="COW73783.1"/>
    <property type="molecule type" value="Genomic_DNA"/>
</dbReference>
<sequence length="107" mass="11841">MSSWSRHCCFRCSRAACGTRMFLPSGEACRWETQASMDCASRRKSSSSARLSAKSATTSCAESRRPSLASSTVCAKRLRICRSAATRRRMPGRWILTTTSSPLRRVA</sequence>
<protein>
    <submittedName>
        <fullName evidence="2">Uncharacterized protein</fullName>
    </submittedName>
</protein>
<name>A0A0U0SDS6_MYCTX</name>